<name>A0A225UPB5_9STRA</name>
<proteinExistence type="predicted"/>
<comment type="caution">
    <text evidence="1">The sequence shown here is derived from an EMBL/GenBank/DDBJ whole genome shotgun (WGS) entry which is preliminary data.</text>
</comment>
<accession>A0A225UPB5</accession>
<dbReference type="EMBL" id="NBNE01013603">
    <property type="protein sequence ID" value="OWY94962.1"/>
    <property type="molecule type" value="Genomic_DNA"/>
</dbReference>
<dbReference type="OrthoDB" id="129474at2759"/>
<sequence>MHQFVVALHCLRVTINWLEDARFRRPFLADVALRRDRKMLQRIREALDMFNALTTVNRRAFQHLLVEFVVVADHFDDIFTPDLIFVSPVWECYLVRRLDSEEAVGTWGELLGFGEDPMVYSEEFGVAMGKLEIMKEKTMKVLQDFIGQQTAVEWCDPTVVIEWTAEDMSVLTRGVQVATTSKAVSPRLDEIFKTNNRSGSTL</sequence>
<dbReference type="Proteomes" id="UP000198211">
    <property type="component" value="Unassembled WGS sequence"/>
</dbReference>
<evidence type="ECO:0000313" key="2">
    <source>
        <dbReference type="Proteomes" id="UP000198211"/>
    </source>
</evidence>
<keyword evidence="2" id="KW-1185">Reference proteome</keyword>
<dbReference type="AlphaFoldDB" id="A0A225UPB5"/>
<organism evidence="1 2">
    <name type="scientific">Phytophthora megakarya</name>
    <dbReference type="NCBI Taxonomy" id="4795"/>
    <lineage>
        <taxon>Eukaryota</taxon>
        <taxon>Sar</taxon>
        <taxon>Stramenopiles</taxon>
        <taxon>Oomycota</taxon>
        <taxon>Peronosporomycetes</taxon>
        <taxon>Peronosporales</taxon>
        <taxon>Peronosporaceae</taxon>
        <taxon>Phytophthora</taxon>
    </lineage>
</organism>
<reference evidence="2" key="1">
    <citation type="submission" date="2017-03" db="EMBL/GenBank/DDBJ databases">
        <title>Phytopthora megakarya and P. palmivora, two closely related causual agents of cacao black pod achieved similar genome size and gene model numbers by different mechanisms.</title>
        <authorList>
            <person name="Ali S."/>
            <person name="Shao J."/>
            <person name="Larry D.J."/>
            <person name="Kronmiller B."/>
            <person name="Shen D."/>
            <person name="Strem M.D."/>
            <person name="Melnick R.L."/>
            <person name="Guiltinan M.J."/>
            <person name="Tyler B.M."/>
            <person name="Meinhardt L.W."/>
            <person name="Bailey B.A."/>
        </authorList>
    </citation>
    <scope>NUCLEOTIDE SEQUENCE [LARGE SCALE GENOMIC DNA]</scope>
    <source>
        <strain evidence="2">zdho120</strain>
    </source>
</reference>
<gene>
    <name evidence="1" type="ORF">PHMEG_00035169</name>
</gene>
<evidence type="ECO:0000313" key="1">
    <source>
        <dbReference type="EMBL" id="OWY94962.1"/>
    </source>
</evidence>
<protein>
    <submittedName>
        <fullName evidence="1">Uncharacterized protein</fullName>
    </submittedName>
</protein>